<dbReference type="EMBL" id="JGDM01000028">
    <property type="protein sequence ID" value="EXZ45289.1"/>
    <property type="molecule type" value="Genomic_DNA"/>
</dbReference>
<dbReference type="Gene3D" id="3.40.50.300">
    <property type="entry name" value="P-loop containing nucleotide triphosphate hydrolases"/>
    <property type="match status" value="2"/>
</dbReference>
<protein>
    <submittedName>
        <fullName evidence="3">AAA-like domain protein</fullName>
    </submittedName>
</protein>
<dbReference type="Proteomes" id="UP000022272">
    <property type="component" value="Unassembled WGS sequence"/>
</dbReference>
<organism evidence="3 4">
    <name type="scientific">Bacteroides fragilis str. 2-F-2 #4</name>
    <dbReference type="NCBI Taxonomy" id="1339280"/>
    <lineage>
        <taxon>Bacteria</taxon>
        <taxon>Pseudomonadati</taxon>
        <taxon>Bacteroidota</taxon>
        <taxon>Bacteroidia</taxon>
        <taxon>Bacteroidales</taxon>
        <taxon>Bacteroidaceae</taxon>
        <taxon>Bacteroides</taxon>
    </lineage>
</organism>
<dbReference type="PANTHER" id="PTHR38467:SF1">
    <property type="entry name" value="CONJUGATIVE TRANSFER: ASSEMBLY"/>
    <property type="match status" value="1"/>
</dbReference>
<evidence type="ECO:0000256" key="1">
    <source>
        <dbReference type="SAM" id="Coils"/>
    </source>
</evidence>
<name>A0A016AEB0_BACFG</name>
<evidence type="ECO:0000313" key="4">
    <source>
        <dbReference type="Proteomes" id="UP000022272"/>
    </source>
</evidence>
<proteinExistence type="predicted"/>
<feature type="domain" description="TraG P-loop" evidence="2">
    <location>
        <begin position="396"/>
        <end position="805"/>
    </location>
</feature>
<dbReference type="RefSeq" id="WP_005800339.1">
    <property type="nucleotide sequence ID" value="NZ_JGDM01000028.1"/>
</dbReference>
<dbReference type="InterPro" id="IPR043964">
    <property type="entry name" value="P-loop_TraG"/>
</dbReference>
<dbReference type="InterPro" id="IPR053155">
    <property type="entry name" value="F-pilin_assembly_TraC"/>
</dbReference>
<comment type="caution">
    <text evidence="3">The sequence shown here is derived from an EMBL/GenBank/DDBJ whole genome shotgun (WGS) entry which is preliminary data.</text>
</comment>
<keyword evidence="1" id="KW-0175">Coiled coil</keyword>
<dbReference type="InterPro" id="IPR027417">
    <property type="entry name" value="P-loop_NTPase"/>
</dbReference>
<dbReference type="Pfam" id="PF19044">
    <property type="entry name" value="P-loop_TraG"/>
    <property type="match status" value="1"/>
</dbReference>
<accession>A0A016AEB0</accession>
<dbReference type="PANTHER" id="PTHR38467">
    <property type="match status" value="1"/>
</dbReference>
<evidence type="ECO:0000313" key="3">
    <source>
        <dbReference type="EMBL" id="EXZ45289.1"/>
    </source>
</evidence>
<evidence type="ECO:0000259" key="2">
    <source>
        <dbReference type="Pfam" id="PF19044"/>
    </source>
</evidence>
<reference evidence="3 4" key="1">
    <citation type="submission" date="2014-02" db="EMBL/GenBank/DDBJ databases">
        <authorList>
            <person name="Sears C."/>
            <person name="Carroll K."/>
            <person name="Sack B.R."/>
            <person name="Qadri F."/>
            <person name="Myers L.L."/>
            <person name="Chung G.-T."/>
            <person name="Escheverria P."/>
            <person name="Fraser C.M."/>
            <person name="Sadzewicz L."/>
            <person name="Shefchek K.A."/>
            <person name="Tallon L."/>
            <person name="Das S.P."/>
            <person name="Daugherty S."/>
            <person name="Mongodin E.F."/>
        </authorList>
    </citation>
    <scope>NUCLEOTIDE SEQUENCE [LARGE SCALE GENOMIC DNA]</scope>
    <source>
        <strain evidence="3 4">2-F-2 #4</strain>
    </source>
</reference>
<gene>
    <name evidence="3" type="ORF">M076_1500</name>
</gene>
<sequence length="806" mass="92832">MKEEEAYSILDIISESDGQSVILTRSGSICIPFELRQPECYSLSPEDIDERDGMYREAFRHMPDGAYVHKQDVFLKKEYHPGKGTGSFLDRADARHFEGRLYIDHTCILHFVLAGLKSLEKAYVSSPLAYKEHLHREDYRKLEAFLEGVDNAVSILQNMRGNSVLPMSCEGISGFTRAYSGLFGDTDAVVDIHVDGSLHVGKNHARCYAVCDEIFLPEGNIESYVRDESLPPAASQLYHPLMEQLGMYLPYNHIVNQVIYFEGNERLRSRIARNIDIYGSNSSMNKGIERVFKELDKLQKEILEENQILVRSFFSVCVFDGEDTELEKADKRIREILNLNRFKYYIPGYENLARMHFACVPGQISLMPVEYLFLTTLPIALCFFLQCSKFSNDAEGIYVHDRMYQVPLRKDIWDAAKKRVNARNGMVIAGTGGGKSAFTLNFTQQLIEQDYTTIVVEFGNSFSQLCKLYPDISLHVDYDGKTPLGINPFDLQGGELDNNDLETLSGIVQRYWKHMFTKDESEKEVALTRFIQDYYEHVRQGHNFESFYNYVIDNYNEILERKHIPGTYFTIESFKLNCGEFMPGQRYENVCKDMKIDFSGKKFIVFELTRIKQDRFLSNLVMSMIFTVIQKKLLSDRRKRGILIFDEYAETAQMVDTATGSGIHSSVAFCYQKIRKENGAVYTIVQTPDQLPDDENTKNIIGNTDMLFVLPTKEVIYRSIIDKFKLTQAGQIALMKSMRNNFSCSRPYSECFMRMGENYATVTRLEFSREKFLAFQTEGEIWSDLEDKTGSGKSMQEAIEEYINEH</sequence>
<dbReference type="PATRIC" id="fig|1339280.3.peg.1446"/>
<feature type="coiled-coil region" evidence="1">
    <location>
        <begin position="281"/>
        <end position="308"/>
    </location>
</feature>
<dbReference type="AlphaFoldDB" id="A0A016AEB0"/>
<dbReference type="SUPFAM" id="SSF52540">
    <property type="entry name" value="P-loop containing nucleoside triphosphate hydrolases"/>
    <property type="match status" value="1"/>
</dbReference>
<dbReference type="CDD" id="cd01127">
    <property type="entry name" value="TrwB_TraG_TraD_VirD4"/>
    <property type="match status" value="1"/>
</dbReference>